<protein>
    <submittedName>
        <fullName evidence="3">VQ motif-containing protein 8</fullName>
    </submittedName>
</protein>
<evidence type="ECO:0000313" key="5">
    <source>
        <dbReference type="Proteomes" id="UP000289738"/>
    </source>
</evidence>
<feature type="domain" description="VQ" evidence="2">
    <location>
        <begin position="56"/>
        <end position="81"/>
    </location>
</feature>
<sequence length="208" mass="23238">MRRDSRFFHGFQEEKKTTTKKAVINGPRPSPLMINKDSHLIQKPSSEQRKPIIIYTVSPKIIHTKAQDFMALVQRLTGMSSSNSNNEASENFGSSLSDVSNNSSGIKQQQMNETSSALRRDNDIIHEDNDDDYGDNKKPGASIHQYSPNTTSLMNFADMPLFTPNSSSDIFCSSRSLLFKHSDSSPYGILGNLISPSGLEFIKELPEY</sequence>
<organism evidence="4 5">
    <name type="scientific">Arachis hypogaea</name>
    <name type="common">Peanut</name>
    <dbReference type="NCBI Taxonomy" id="3818"/>
    <lineage>
        <taxon>Eukaryota</taxon>
        <taxon>Viridiplantae</taxon>
        <taxon>Streptophyta</taxon>
        <taxon>Embryophyta</taxon>
        <taxon>Tracheophyta</taxon>
        <taxon>Spermatophyta</taxon>
        <taxon>Magnoliopsida</taxon>
        <taxon>eudicotyledons</taxon>
        <taxon>Gunneridae</taxon>
        <taxon>Pentapetalae</taxon>
        <taxon>rosids</taxon>
        <taxon>fabids</taxon>
        <taxon>Fabales</taxon>
        <taxon>Fabaceae</taxon>
        <taxon>Papilionoideae</taxon>
        <taxon>50 kb inversion clade</taxon>
        <taxon>dalbergioids sensu lato</taxon>
        <taxon>Dalbergieae</taxon>
        <taxon>Pterocarpus clade</taxon>
        <taxon>Arachis</taxon>
    </lineage>
</organism>
<evidence type="ECO:0000256" key="1">
    <source>
        <dbReference type="SAM" id="MobiDB-lite"/>
    </source>
</evidence>
<feature type="compositionally biased region" description="Low complexity" evidence="1">
    <location>
        <begin position="80"/>
        <end position="104"/>
    </location>
</feature>
<evidence type="ECO:0000313" key="6">
    <source>
        <dbReference type="Proteomes" id="UP000464620"/>
    </source>
</evidence>
<dbReference type="Proteomes" id="UP000289738">
    <property type="component" value="Chromosome B09"/>
</dbReference>
<feature type="compositionally biased region" description="Basic and acidic residues" evidence="1">
    <location>
        <begin position="118"/>
        <end position="127"/>
    </location>
</feature>
<dbReference type="InterPro" id="IPR008889">
    <property type="entry name" value="VQ"/>
</dbReference>
<dbReference type="STRING" id="3818.A0A444XV07"/>
<dbReference type="InterPro" id="IPR039607">
    <property type="entry name" value="VQ_8/17/18/20/21/25"/>
</dbReference>
<proteinExistence type="predicted"/>
<keyword evidence="5" id="KW-1185">Reference proteome</keyword>
<dbReference type="GO" id="GO:0005634">
    <property type="term" value="C:nucleus"/>
    <property type="evidence" value="ECO:0007669"/>
    <property type="project" value="TreeGrafter"/>
</dbReference>
<dbReference type="OrthoDB" id="1917757at2759"/>
<evidence type="ECO:0000259" key="2">
    <source>
        <dbReference type="Pfam" id="PF05678"/>
    </source>
</evidence>
<dbReference type="AlphaFoldDB" id="A0A444XV07"/>
<gene>
    <name evidence="4" type="ORF">Ahy_B09g099853</name>
    <name evidence="3" type="ORF">DS421_19g671770</name>
</gene>
<feature type="compositionally biased region" description="Polar residues" evidence="1">
    <location>
        <begin position="105"/>
        <end position="117"/>
    </location>
</feature>
<dbReference type="Pfam" id="PF05678">
    <property type="entry name" value="VQ"/>
    <property type="match status" value="1"/>
</dbReference>
<accession>A0A444XV07</accession>
<dbReference type="PANTHER" id="PTHR33143">
    <property type="entry name" value="F16F4.1 PROTEIN-RELATED"/>
    <property type="match status" value="1"/>
</dbReference>
<dbReference type="Gramene" id="arahy.Tifrunner.gnm2.ann2.Ah19g530800.1">
    <property type="protein sequence ID" value="arahy.Tifrunner.gnm2.ann2.Ah19g530800.1-CDS-1"/>
    <property type="gene ID" value="arahy.Tifrunner.gnm2.ann2.Ah19g530800"/>
</dbReference>
<dbReference type="Proteomes" id="UP000464620">
    <property type="component" value="Chromosome B09"/>
</dbReference>
<feature type="region of interest" description="Disordered" evidence="1">
    <location>
        <begin position="80"/>
        <end position="145"/>
    </location>
</feature>
<dbReference type="PANTHER" id="PTHR33143:SF76">
    <property type="entry name" value="VQ MOTIF-CONTAINING PROTEIN 8, CHLOROPLASTIC"/>
    <property type="match status" value="1"/>
</dbReference>
<dbReference type="EMBL" id="CP031001">
    <property type="protein sequence ID" value="QHN79647.1"/>
    <property type="molecule type" value="Genomic_DNA"/>
</dbReference>
<reference evidence="3 6" key="2">
    <citation type="submission" date="2020-01" db="EMBL/GenBank/DDBJ databases">
        <title>Genome sequence of Arachis hypogaea, cultivar Shitouqi.</title>
        <authorList>
            <person name="Zhuang W."/>
            <person name="Chen H."/>
            <person name="Varshney R."/>
            <person name="Wang D."/>
            <person name="Ming R."/>
        </authorList>
    </citation>
    <scope>NUCLEOTIDE SEQUENCE [LARGE SCALE GENOMIC DNA]</scope>
    <source>
        <tissue evidence="3">Young leaf</tissue>
    </source>
</reference>
<dbReference type="EMBL" id="SDMP01000019">
    <property type="protein sequence ID" value="RYQ93591.1"/>
    <property type="molecule type" value="Genomic_DNA"/>
</dbReference>
<name>A0A444XV07_ARAHY</name>
<reference evidence="4 5" key="1">
    <citation type="submission" date="2019-01" db="EMBL/GenBank/DDBJ databases">
        <title>Sequencing of cultivated peanut Arachis hypogaea provides insights into genome evolution and oil improvement.</title>
        <authorList>
            <person name="Chen X."/>
        </authorList>
    </citation>
    <scope>NUCLEOTIDE SEQUENCE [LARGE SCALE GENOMIC DNA]</scope>
    <source>
        <strain evidence="5">cv. Fuhuasheng</strain>
        <strain evidence="4">GDAAS-fuhuasheng2018</strain>
        <tissue evidence="4">Leaves</tissue>
    </source>
</reference>
<evidence type="ECO:0000313" key="3">
    <source>
        <dbReference type="EMBL" id="QHN79647.1"/>
    </source>
</evidence>
<evidence type="ECO:0000313" key="4">
    <source>
        <dbReference type="EMBL" id="RYQ93591.1"/>
    </source>
</evidence>